<reference evidence="2 3" key="1">
    <citation type="submission" date="2016-10" db="EMBL/GenBank/DDBJ databases">
        <authorList>
            <person name="de Groot N.N."/>
        </authorList>
    </citation>
    <scope>NUCLEOTIDE SEQUENCE [LARGE SCALE GENOMIC DNA]</scope>
    <source>
        <strain evidence="2 3">DSM 16981</strain>
    </source>
</reference>
<feature type="domain" description="Xylose isomerase-like TIM barrel" evidence="1">
    <location>
        <begin position="22"/>
        <end position="240"/>
    </location>
</feature>
<evidence type="ECO:0000313" key="2">
    <source>
        <dbReference type="EMBL" id="SDM95886.1"/>
    </source>
</evidence>
<dbReference type="Pfam" id="PF01261">
    <property type="entry name" value="AP_endonuc_2"/>
    <property type="match status" value="1"/>
</dbReference>
<evidence type="ECO:0000259" key="1">
    <source>
        <dbReference type="Pfam" id="PF01261"/>
    </source>
</evidence>
<protein>
    <submittedName>
        <fullName evidence="2">Sugar phosphate isomerase/epimerase</fullName>
    </submittedName>
</protein>
<dbReference type="InterPro" id="IPR036237">
    <property type="entry name" value="Xyl_isomerase-like_sf"/>
</dbReference>
<dbReference type="GO" id="GO:0016853">
    <property type="term" value="F:isomerase activity"/>
    <property type="evidence" value="ECO:0007669"/>
    <property type="project" value="UniProtKB-KW"/>
</dbReference>
<dbReference type="PANTHER" id="PTHR12110">
    <property type="entry name" value="HYDROXYPYRUVATE ISOMERASE"/>
    <property type="match status" value="1"/>
</dbReference>
<accession>A0A1G9XHI0</accession>
<gene>
    <name evidence="2" type="ORF">SAMN05660299_01822</name>
</gene>
<name>A0A1G9XHI0_9FIRM</name>
<evidence type="ECO:0000313" key="3">
    <source>
        <dbReference type="Proteomes" id="UP000199309"/>
    </source>
</evidence>
<dbReference type="SUPFAM" id="SSF51658">
    <property type="entry name" value="Xylose isomerase-like"/>
    <property type="match status" value="1"/>
</dbReference>
<dbReference type="RefSeq" id="WP_091650893.1">
    <property type="nucleotide sequence ID" value="NZ_FNHQ01000018.1"/>
</dbReference>
<proteinExistence type="predicted"/>
<dbReference type="Gene3D" id="3.20.20.150">
    <property type="entry name" value="Divalent-metal-dependent TIM barrel enzymes"/>
    <property type="match status" value="1"/>
</dbReference>
<dbReference type="EMBL" id="FNHQ01000018">
    <property type="protein sequence ID" value="SDM95886.1"/>
    <property type="molecule type" value="Genomic_DNA"/>
</dbReference>
<dbReference type="InterPro" id="IPR013022">
    <property type="entry name" value="Xyl_isomerase-like_TIM-brl"/>
</dbReference>
<dbReference type="Proteomes" id="UP000199309">
    <property type="component" value="Unassembled WGS sequence"/>
</dbReference>
<dbReference type="STRING" id="349095.SAMN05660299_01822"/>
<organism evidence="2 3">
    <name type="scientific">Megasphaera paucivorans</name>
    <dbReference type="NCBI Taxonomy" id="349095"/>
    <lineage>
        <taxon>Bacteria</taxon>
        <taxon>Bacillati</taxon>
        <taxon>Bacillota</taxon>
        <taxon>Negativicutes</taxon>
        <taxon>Veillonellales</taxon>
        <taxon>Veillonellaceae</taxon>
        <taxon>Megasphaera</taxon>
    </lineage>
</organism>
<dbReference type="AlphaFoldDB" id="A0A1G9XHI0"/>
<keyword evidence="2" id="KW-0413">Isomerase</keyword>
<dbReference type="InterPro" id="IPR050312">
    <property type="entry name" value="IolE/XylAMocC-like"/>
</dbReference>
<dbReference type="OrthoDB" id="110795at2"/>
<sequence length="289" mass="32663">MDTSLLFVSSTLFWTLSSEQWFRLAKTYGLGGIEIWAQQLESNKISAEEVRRAARYYGLHTTIHNYSWDINLLSLNRSQRSVAVHLTKKAIELASYLNSLQVTIHPGKELFCMPGADYDLLLAESANSLGRFAQGQGTTASFEIMEKIPKERVTSVEAIYRMEAAGNKAICWKYTEDIAHCDSTEEILHTAAVLNGRISEFHLSNKKGIQRHITDMAAGDFNLPEIVKELSSYNIPFILEGMDISPASSVFHNALSYLGVEKKHEDKMEKHDSSFNMLCYGNHSFNRLR</sequence>
<keyword evidence="3" id="KW-1185">Reference proteome</keyword>